<keyword evidence="1" id="KW-0732">Signal</keyword>
<dbReference type="EMBL" id="ON155925">
    <property type="protein sequence ID" value="UXO98063.1"/>
    <property type="molecule type" value="mRNA"/>
</dbReference>
<name>A0A977SQT3_ZOPAT</name>
<accession>A0A977SQT3</accession>
<protein>
    <submittedName>
        <fullName evidence="2">Allatotropin</fullName>
    </submittedName>
</protein>
<reference evidence="2" key="1">
    <citation type="journal article" date="2022" name="J. Proteome Res.">
        <title>Neuropeptidomes of Tenebrio molitor L. and Zophobas atratus Fab. (Coleoptera, Polyphaga: Tenebrionidae).</title>
        <authorList>
            <person name="Marciniak P."/>
            <person name="Pacholska-Bogalska J."/>
            <person name="Ragionieri L."/>
        </authorList>
    </citation>
    <scope>NUCLEOTIDE SEQUENCE</scope>
    <source>
        <strain evidence="2">DN76688_c0_g1_i1</strain>
    </source>
</reference>
<proteinExistence type="evidence at transcript level"/>
<sequence length="104" mass="12175">MAFHHAALFSTLIFFLWLLLVSSAQGRRDSKYPQVRTPQQRLTRGIEHLKYHNMDLGTARGYGKRAVDMHNVNNFLLEWIALETRMRNLGIPRNLVRDQDTIPE</sequence>
<evidence type="ECO:0000313" key="2">
    <source>
        <dbReference type="EMBL" id="UXO98063.1"/>
    </source>
</evidence>
<feature type="signal peptide" evidence="1">
    <location>
        <begin position="1"/>
        <end position="26"/>
    </location>
</feature>
<evidence type="ECO:0000256" key="1">
    <source>
        <dbReference type="SAM" id="SignalP"/>
    </source>
</evidence>
<feature type="chain" id="PRO_5037493846" evidence="1">
    <location>
        <begin position="27"/>
        <end position="104"/>
    </location>
</feature>
<dbReference type="AlphaFoldDB" id="A0A977SQT3"/>
<organism evidence="2">
    <name type="scientific">Zophobas atratus</name>
    <name type="common">Giant mealworm beetle</name>
    <name type="synonym">Zophobas rugipes</name>
    <dbReference type="NCBI Taxonomy" id="7074"/>
    <lineage>
        <taxon>Eukaryota</taxon>
        <taxon>Metazoa</taxon>
        <taxon>Ecdysozoa</taxon>
        <taxon>Arthropoda</taxon>
        <taxon>Hexapoda</taxon>
        <taxon>Insecta</taxon>
        <taxon>Pterygota</taxon>
        <taxon>Neoptera</taxon>
        <taxon>Endopterygota</taxon>
        <taxon>Coleoptera</taxon>
        <taxon>Polyphaga</taxon>
        <taxon>Cucujiformia</taxon>
        <taxon>Tenebrionidae</taxon>
        <taxon>Zophobas</taxon>
    </lineage>
</organism>